<evidence type="ECO:0008006" key="3">
    <source>
        <dbReference type="Google" id="ProtNLM"/>
    </source>
</evidence>
<protein>
    <recommendedName>
        <fullName evidence="3">DUF4336 domain-containing protein</fullName>
    </recommendedName>
</protein>
<sequence>MGAAPTLVPEPLAQGVWGVAGGPVIWRGGVAMPLRTVVIELSGGTLWVHAPGVLTDGLRDWLETRGRVAHIVLPHAPELPHLGDWQAAYPGARIWRGAEVKTASWAGEIRPLVLEGAQTEVVFLHQASRSAILSRLIIAVETAPLPVWMRPLVWLAGIDDSDGKPPLGLAGRLGGRKAVGDLVEQVLDWGPERLILTHGRCYTRDASGEVKRAFRRLMRDRLWDRALSEARRG</sequence>
<dbReference type="PANTHER" id="PTHR33835">
    <property type="entry name" value="YALI0C07656P"/>
    <property type="match status" value="1"/>
</dbReference>
<reference evidence="1 2" key="1">
    <citation type="submission" date="2013-01" db="EMBL/GenBank/DDBJ databases">
        <authorList>
            <person name="Fiebig A."/>
            <person name="Goeker M."/>
            <person name="Klenk H.-P.P."/>
        </authorList>
    </citation>
    <scope>NUCLEOTIDE SEQUENCE [LARGE SCALE GENOMIC DNA]</scope>
    <source>
        <strain evidence="1 2">DSM 17069</strain>
    </source>
</reference>
<evidence type="ECO:0000313" key="1">
    <source>
        <dbReference type="EMBL" id="KGM87100.1"/>
    </source>
</evidence>
<gene>
    <name evidence="1" type="ORF">rosmuc_03403</name>
</gene>
<comment type="caution">
    <text evidence="1">The sequence shown here is derived from an EMBL/GenBank/DDBJ whole genome shotgun (WGS) entry which is preliminary data.</text>
</comment>
<dbReference type="EMBL" id="AONH01000016">
    <property type="protein sequence ID" value="KGM87100.1"/>
    <property type="molecule type" value="Genomic_DNA"/>
</dbReference>
<dbReference type="PATRIC" id="fig|1288298.3.peg.3412"/>
<name>A0A0A0HIW7_9RHOB</name>
<accession>A0A0A0HIW7</accession>
<dbReference type="InterPro" id="IPR025638">
    <property type="entry name" value="DUF4336"/>
</dbReference>
<dbReference type="PANTHER" id="PTHR33835:SF1">
    <property type="entry name" value="METALLO-BETA-LACTAMASE DOMAIN-CONTAINING PROTEIN"/>
    <property type="match status" value="1"/>
</dbReference>
<dbReference type="OrthoDB" id="450111at2"/>
<organism evidence="1 2">
    <name type="scientific">Roseovarius mucosus DSM 17069</name>
    <dbReference type="NCBI Taxonomy" id="1288298"/>
    <lineage>
        <taxon>Bacteria</taxon>
        <taxon>Pseudomonadati</taxon>
        <taxon>Pseudomonadota</taxon>
        <taxon>Alphaproteobacteria</taxon>
        <taxon>Rhodobacterales</taxon>
        <taxon>Roseobacteraceae</taxon>
        <taxon>Roseovarius</taxon>
    </lineage>
</organism>
<dbReference type="HOGENOM" id="CLU_056292_2_0_5"/>
<proteinExistence type="predicted"/>
<dbReference type="Proteomes" id="UP000030021">
    <property type="component" value="Unassembled WGS sequence"/>
</dbReference>
<dbReference type="eggNOG" id="COG4221">
    <property type="taxonomic scope" value="Bacteria"/>
</dbReference>
<dbReference type="STRING" id="215743.ROSMUCSMR3_00699"/>
<dbReference type="RefSeq" id="WP_037269358.1">
    <property type="nucleotide sequence ID" value="NZ_KN293975.1"/>
</dbReference>
<evidence type="ECO:0000313" key="2">
    <source>
        <dbReference type="Proteomes" id="UP000030021"/>
    </source>
</evidence>
<dbReference type="AlphaFoldDB" id="A0A0A0HIW7"/>